<feature type="transmembrane region" description="Helical" evidence="1">
    <location>
        <begin position="21"/>
        <end position="39"/>
    </location>
</feature>
<reference evidence="2 3" key="1">
    <citation type="submission" date="2019-03" db="EMBL/GenBank/DDBJ databases">
        <title>Genomic Encyclopedia of Type Strains, Phase III (KMG-III): the genomes of soil and plant-associated and newly described type strains.</title>
        <authorList>
            <person name="Whitman W."/>
        </authorList>
    </citation>
    <scope>NUCLEOTIDE SEQUENCE [LARGE SCALE GENOMIC DNA]</scope>
    <source>
        <strain evidence="2 3">VKM Ac-2527</strain>
    </source>
</reference>
<comment type="caution">
    <text evidence="2">The sequence shown here is derived from an EMBL/GenBank/DDBJ whole genome shotgun (WGS) entry which is preliminary data.</text>
</comment>
<evidence type="ECO:0008006" key="4">
    <source>
        <dbReference type="Google" id="ProtNLM"/>
    </source>
</evidence>
<keyword evidence="1" id="KW-1133">Transmembrane helix</keyword>
<name>A0A4V3C8X6_9ACTN</name>
<keyword evidence="3" id="KW-1185">Reference proteome</keyword>
<gene>
    <name evidence="2" type="ORF">EV643_119181</name>
</gene>
<dbReference type="OrthoDB" id="4506116at2"/>
<keyword evidence="1" id="KW-0472">Membrane</keyword>
<accession>A0A4V3C8X6</accession>
<dbReference type="AlphaFoldDB" id="A0A4V3C8X6"/>
<evidence type="ECO:0000313" key="3">
    <source>
        <dbReference type="Proteomes" id="UP000295388"/>
    </source>
</evidence>
<feature type="transmembrane region" description="Helical" evidence="1">
    <location>
        <begin position="51"/>
        <end position="74"/>
    </location>
</feature>
<dbReference type="RefSeq" id="WP_133804017.1">
    <property type="nucleotide sequence ID" value="NZ_SNWQ01000019.1"/>
</dbReference>
<dbReference type="EMBL" id="SNWQ01000019">
    <property type="protein sequence ID" value="TDO43248.1"/>
    <property type="molecule type" value="Genomic_DNA"/>
</dbReference>
<evidence type="ECO:0000313" key="2">
    <source>
        <dbReference type="EMBL" id="TDO43248.1"/>
    </source>
</evidence>
<sequence length="443" mass="48270">MSEEKPSAEKKAAAKEDRRRGDFFGASALASGLLIGLLGDKLSQSLDSGGWVRVVGFSLTALFTLIWVISNVPAGLRRYRRWRAGTTAPTEPGELRTAAEDAEHWLVSLGSDSAGFAAAEWFEQNVARLRDLLDKEKPGPETVDDLARICDGLEAWYVVRREPVELLALCDFQSALADGCGRRDLAELAAARAATAYRMMGDLEAASTRLGISDNVAPARRGHSRTAAALETRRQVERALLHFARAESAPAGNDRNEAVLNARDRLDDARLSRPGPDLAAEVAIHIDLAIVHLYQQDAEGALDQLRPAAAKATAAGDVGGQAHASELTGVAAWMMRSPLEAKKWWQHAEHLYAETDEREGRARCLQHLGSAEVVGGQPERAIVLLEQSATFRGFESATLTRYLEAARASGEPSDVRDDGPRRVAVGWIRRQADRCRRFVGRLP</sequence>
<dbReference type="Proteomes" id="UP000295388">
    <property type="component" value="Unassembled WGS sequence"/>
</dbReference>
<dbReference type="Gene3D" id="1.25.40.10">
    <property type="entry name" value="Tetratricopeptide repeat domain"/>
    <property type="match status" value="1"/>
</dbReference>
<proteinExistence type="predicted"/>
<organism evidence="2 3">
    <name type="scientific">Kribbella caucasensis</name>
    <dbReference type="NCBI Taxonomy" id="2512215"/>
    <lineage>
        <taxon>Bacteria</taxon>
        <taxon>Bacillati</taxon>
        <taxon>Actinomycetota</taxon>
        <taxon>Actinomycetes</taxon>
        <taxon>Propionibacteriales</taxon>
        <taxon>Kribbellaceae</taxon>
        <taxon>Kribbella</taxon>
    </lineage>
</organism>
<dbReference type="SUPFAM" id="SSF48452">
    <property type="entry name" value="TPR-like"/>
    <property type="match status" value="1"/>
</dbReference>
<keyword evidence="1" id="KW-0812">Transmembrane</keyword>
<dbReference type="InterPro" id="IPR011990">
    <property type="entry name" value="TPR-like_helical_dom_sf"/>
</dbReference>
<protein>
    <recommendedName>
        <fullName evidence="4">Tetratricopeptide repeat protein</fullName>
    </recommendedName>
</protein>
<evidence type="ECO:0000256" key="1">
    <source>
        <dbReference type="SAM" id="Phobius"/>
    </source>
</evidence>